<dbReference type="SFLD" id="SFLDG01139">
    <property type="entry name" value="C2.A:_Pyridoxal_Phosphate_Phos"/>
    <property type="match status" value="1"/>
</dbReference>
<dbReference type="InterPro" id="IPR023214">
    <property type="entry name" value="HAD_sf"/>
</dbReference>
<dbReference type="PIRSF" id="PIRSF000915">
    <property type="entry name" value="PGP-type_phosphatase"/>
    <property type="match status" value="1"/>
</dbReference>
<feature type="active site" description="Proton donor" evidence="6">
    <location>
        <position position="32"/>
    </location>
</feature>
<dbReference type="GO" id="GO:0016791">
    <property type="term" value="F:phosphatase activity"/>
    <property type="evidence" value="ECO:0007669"/>
    <property type="project" value="TreeGrafter"/>
</dbReference>
<comment type="function">
    <text evidence="5">Catalyzes the dephosphorylation of 2-6 carbon acid sugars in vitro.</text>
</comment>
<dbReference type="CDD" id="cd07530">
    <property type="entry name" value="HAD_Pase_UmpH-like"/>
    <property type="match status" value="1"/>
</dbReference>
<dbReference type="Gene3D" id="3.40.50.1000">
    <property type="entry name" value="HAD superfamily/HAD-like"/>
    <property type="match status" value="2"/>
</dbReference>
<gene>
    <name evidence="9" type="ORF">SAMN05216400_0692</name>
</gene>
<dbReference type="NCBIfam" id="TIGR01460">
    <property type="entry name" value="HAD-SF-IIA"/>
    <property type="match status" value="1"/>
</dbReference>
<keyword evidence="2 5" id="KW-0479">Metal-binding</keyword>
<dbReference type="EMBL" id="FNGX01000002">
    <property type="protein sequence ID" value="SDL44972.1"/>
    <property type="molecule type" value="Genomic_DNA"/>
</dbReference>
<evidence type="ECO:0000256" key="6">
    <source>
        <dbReference type="PIRSR" id="PIRSR000915-1"/>
    </source>
</evidence>
<dbReference type="EC" id="3.1.3.-" evidence="5"/>
<evidence type="ECO:0000256" key="2">
    <source>
        <dbReference type="ARBA" id="ARBA00022723"/>
    </source>
</evidence>
<dbReference type="AlphaFoldDB" id="A0A1G9K5R2"/>
<dbReference type="FunFam" id="3.40.50.1000:FF:000053">
    <property type="entry name" value="TIGR01457 family HAD hydrolase"/>
    <property type="match status" value="1"/>
</dbReference>
<sequence length="278" mass="30769">MLNDLFKIERKGHLLFYIGGKMTYKGYLIDLDGTIYKGKDRIPAGERFIQRLQERNIPYVLVTNNSTRTPEKVQEMLSTQFNVHTPLETIYTATMATIDYMNDLNRGKTVYVIGETGLKTAIAEAGYVEDTENPAYVVVGLDNDLTYEKLAVATLAIQKGAVFIGTNPDLNIPTERGLMPGAGAINKLLEAATRVQPVFIGKPNAIIMNKALDVLGVKREEAIMVGDNYLTDIMAGIQNDIATLLVTTGFTKPEEVPTLPVKPNHVLASLDEWNFDEN</sequence>
<dbReference type="GO" id="GO:0046872">
    <property type="term" value="F:metal ion binding"/>
    <property type="evidence" value="ECO:0007669"/>
    <property type="project" value="UniProtKB-KW"/>
</dbReference>
<evidence type="ECO:0000256" key="4">
    <source>
        <dbReference type="ARBA" id="ARBA00022842"/>
    </source>
</evidence>
<comment type="similarity">
    <text evidence="1 5">Belongs to the HAD-like hydrolase superfamily. NagD family.</text>
</comment>
<organism evidence="9 10">
    <name type="scientific">Streptococcus equinus</name>
    <name type="common">Streptococcus bovis</name>
    <dbReference type="NCBI Taxonomy" id="1335"/>
    <lineage>
        <taxon>Bacteria</taxon>
        <taxon>Bacillati</taxon>
        <taxon>Bacillota</taxon>
        <taxon>Bacilli</taxon>
        <taxon>Lactobacillales</taxon>
        <taxon>Streptococcaceae</taxon>
        <taxon>Streptococcus</taxon>
    </lineage>
</organism>
<dbReference type="PANTHER" id="PTHR19288">
    <property type="entry name" value="4-NITROPHENYLPHOSPHATASE-RELATED"/>
    <property type="match status" value="1"/>
</dbReference>
<feature type="active site" description="Nucleophile" evidence="6">
    <location>
        <position position="30"/>
    </location>
</feature>
<dbReference type="InterPro" id="IPR036412">
    <property type="entry name" value="HAD-like_sf"/>
</dbReference>
<dbReference type="InterPro" id="IPR006354">
    <property type="entry name" value="HAD-SF_hydro_IIA_hyp1"/>
</dbReference>
<feature type="binding site" evidence="8">
    <location>
        <position position="32"/>
    </location>
    <ligand>
        <name>Mg(2+)</name>
        <dbReference type="ChEBI" id="CHEBI:18420"/>
    </ligand>
</feature>
<evidence type="ECO:0000256" key="1">
    <source>
        <dbReference type="ARBA" id="ARBA00006696"/>
    </source>
</evidence>
<dbReference type="Pfam" id="PF13344">
    <property type="entry name" value="Hydrolase_6"/>
    <property type="match status" value="1"/>
</dbReference>
<reference evidence="9 10" key="1">
    <citation type="submission" date="2016-10" db="EMBL/GenBank/DDBJ databases">
        <authorList>
            <person name="de Groot N.N."/>
        </authorList>
    </citation>
    <scope>NUCLEOTIDE SEQUENCE [LARGE SCALE GENOMIC DNA]</scope>
    <source>
        <strain evidence="9 10">Sb09</strain>
    </source>
</reference>
<dbReference type="InterPro" id="IPR006357">
    <property type="entry name" value="HAD-SF_hydro_IIA"/>
</dbReference>
<protein>
    <recommendedName>
        <fullName evidence="5">Acid sugar phosphatase</fullName>
        <ecNumber evidence="5">3.1.3.-</ecNumber>
    </recommendedName>
</protein>
<proteinExistence type="inferred from homology"/>
<feature type="binding site" evidence="8">
    <location>
        <position position="227"/>
    </location>
    <ligand>
        <name>Mg(2+)</name>
        <dbReference type="ChEBI" id="CHEBI:18420"/>
    </ligand>
</feature>
<accession>A0A1G9K5R2</accession>
<dbReference type="SUPFAM" id="SSF56784">
    <property type="entry name" value="HAD-like"/>
    <property type="match status" value="1"/>
</dbReference>
<dbReference type="PANTHER" id="PTHR19288:SF46">
    <property type="entry name" value="HALOACID DEHALOGENASE-LIKE HYDROLASE DOMAIN-CONTAINING PROTEIN 2"/>
    <property type="match status" value="1"/>
</dbReference>
<keyword evidence="4 5" id="KW-0460">Magnesium</keyword>
<feature type="binding site" evidence="7">
    <location>
        <position position="202"/>
    </location>
    <ligand>
        <name>substrate</name>
    </ligand>
</feature>
<feature type="binding site" evidence="8">
    <location>
        <position position="30"/>
    </location>
    <ligand>
        <name>Mg(2+)</name>
        <dbReference type="ChEBI" id="CHEBI:18420"/>
    </ligand>
</feature>
<evidence type="ECO:0000256" key="8">
    <source>
        <dbReference type="PIRSR" id="PIRSR000915-3"/>
    </source>
</evidence>
<dbReference type="GO" id="GO:0005737">
    <property type="term" value="C:cytoplasm"/>
    <property type="evidence" value="ECO:0007669"/>
    <property type="project" value="TreeGrafter"/>
</dbReference>
<dbReference type="SFLD" id="SFLDS00003">
    <property type="entry name" value="Haloacid_Dehalogenase"/>
    <property type="match status" value="1"/>
</dbReference>
<dbReference type="Proteomes" id="UP000183162">
    <property type="component" value="Unassembled WGS sequence"/>
</dbReference>
<dbReference type="Pfam" id="PF13242">
    <property type="entry name" value="Hydrolase_like"/>
    <property type="match status" value="1"/>
</dbReference>
<evidence type="ECO:0000313" key="9">
    <source>
        <dbReference type="EMBL" id="SDL44972.1"/>
    </source>
</evidence>
<keyword evidence="3" id="KW-0378">Hydrolase</keyword>
<evidence type="ECO:0000256" key="3">
    <source>
        <dbReference type="ARBA" id="ARBA00022801"/>
    </source>
</evidence>
<evidence type="ECO:0000256" key="5">
    <source>
        <dbReference type="PIRNR" id="PIRNR000915"/>
    </source>
</evidence>
<name>A0A1G9K5R2_STREI</name>
<evidence type="ECO:0000256" key="7">
    <source>
        <dbReference type="PIRSR" id="PIRSR000915-2"/>
    </source>
</evidence>
<dbReference type="NCBIfam" id="TIGR01457">
    <property type="entry name" value="HAD-SF-IIA-hyp2"/>
    <property type="match status" value="1"/>
</dbReference>
<evidence type="ECO:0000313" key="10">
    <source>
        <dbReference type="Proteomes" id="UP000183162"/>
    </source>
</evidence>
<comment type="cofactor">
    <cofactor evidence="8">
        <name>Mg(2+)</name>
        <dbReference type="ChEBI" id="CHEBI:18420"/>
    </cofactor>
    <text evidence="8">Divalent metal ions. Mg(2+) is the most effective.</text>
</comment>